<dbReference type="GO" id="GO:0030527">
    <property type="term" value="F:structural constituent of chromatin"/>
    <property type="evidence" value="ECO:0007669"/>
    <property type="project" value="InterPro"/>
</dbReference>
<dbReference type="PANTHER" id="PTHR33175:SF3">
    <property type="entry name" value="DNA-BINDING PROTEIN HU-BETA"/>
    <property type="match status" value="1"/>
</dbReference>
<dbReference type="GO" id="GO:1990178">
    <property type="term" value="C:HU-DNA complex"/>
    <property type="evidence" value="ECO:0007669"/>
    <property type="project" value="UniProtKB-ARBA"/>
</dbReference>
<dbReference type="PANTHER" id="PTHR33175">
    <property type="entry name" value="DNA-BINDING PROTEIN HU"/>
    <property type="match status" value="1"/>
</dbReference>
<evidence type="ECO:0000256" key="3">
    <source>
        <dbReference type="ARBA" id="ARBA00023125"/>
    </source>
</evidence>
<dbReference type="CDD" id="cd13831">
    <property type="entry name" value="HU"/>
    <property type="match status" value="1"/>
</dbReference>
<comment type="similarity">
    <text evidence="1 4">Belongs to the bacterial histone-like protein family.</text>
</comment>
<dbReference type="GO" id="GO:1990103">
    <property type="term" value="C:DnaA-HU complex"/>
    <property type="evidence" value="ECO:0007669"/>
    <property type="project" value="UniProtKB-ARBA"/>
</dbReference>
<dbReference type="Proteomes" id="UP000034961">
    <property type="component" value="Unassembled WGS sequence"/>
</dbReference>
<gene>
    <name evidence="5" type="ORF">UU41_C0004G0036</name>
</gene>
<dbReference type="SUPFAM" id="SSF47729">
    <property type="entry name" value="IHF-like DNA-binding proteins"/>
    <property type="match status" value="1"/>
</dbReference>
<dbReference type="PATRIC" id="fig|1618474.3.peg.209"/>
<dbReference type="GO" id="GO:0005829">
    <property type="term" value="C:cytosol"/>
    <property type="evidence" value="ECO:0007669"/>
    <property type="project" value="TreeGrafter"/>
</dbReference>
<sequence length="90" mass="9638">MTKADLVEHVARKADLTRKAAKEAVDAIFDAIADSLKRGDKAVITGFGTFSVRKRAARTGRNPQTGAAIKITARKTPGFTAGKTLKRAVR</sequence>
<dbReference type="InterPro" id="IPR000119">
    <property type="entry name" value="Hist_DNA-bd"/>
</dbReference>
<dbReference type="AlphaFoldDB" id="A0A0G0V4W1"/>
<dbReference type="SMART" id="SM00411">
    <property type="entry name" value="BHL"/>
    <property type="match status" value="1"/>
</dbReference>
<dbReference type="PROSITE" id="PS00045">
    <property type="entry name" value="HISTONE_LIKE"/>
    <property type="match status" value="1"/>
</dbReference>
<dbReference type="Gene3D" id="4.10.520.10">
    <property type="entry name" value="IHF-like DNA-binding proteins"/>
    <property type="match status" value="1"/>
</dbReference>
<protein>
    <submittedName>
        <fullName evidence="5">Histone family protein DNA-binding protein</fullName>
    </submittedName>
</protein>
<organism evidence="5 6">
    <name type="scientific">Candidatus Roizmanbacteria bacterium GW2011_GWA1_41_13</name>
    <dbReference type="NCBI Taxonomy" id="1618474"/>
    <lineage>
        <taxon>Bacteria</taxon>
        <taxon>Candidatus Roizmaniibacteriota</taxon>
    </lineage>
</organism>
<proteinExistence type="inferred from homology"/>
<keyword evidence="2" id="KW-0226">DNA condensation</keyword>
<dbReference type="InterPro" id="IPR020816">
    <property type="entry name" value="Histone-like_DNA-bd_CS"/>
</dbReference>
<accession>A0A0G0V4W1</accession>
<dbReference type="FunFam" id="4.10.520.10:FF:000001">
    <property type="entry name" value="DNA-binding protein HU"/>
    <property type="match status" value="1"/>
</dbReference>
<evidence type="ECO:0000313" key="5">
    <source>
        <dbReference type="EMBL" id="KKR94736.1"/>
    </source>
</evidence>
<dbReference type="PRINTS" id="PR01727">
    <property type="entry name" value="DNABINDINGHU"/>
</dbReference>
<evidence type="ECO:0000313" key="6">
    <source>
        <dbReference type="Proteomes" id="UP000034961"/>
    </source>
</evidence>
<dbReference type="InterPro" id="IPR010992">
    <property type="entry name" value="IHF-like_DNA-bd_dom_sf"/>
</dbReference>
<dbReference type="GO" id="GO:0030261">
    <property type="term" value="P:chromosome condensation"/>
    <property type="evidence" value="ECO:0007669"/>
    <property type="project" value="UniProtKB-KW"/>
</dbReference>
<evidence type="ECO:0000256" key="4">
    <source>
        <dbReference type="RuleBase" id="RU003939"/>
    </source>
</evidence>
<evidence type="ECO:0000256" key="1">
    <source>
        <dbReference type="ARBA" id="ARBA00010529"/>
    </source>
</evidence>
<reference evidence="5 6" key="1">
    <citation type="journal article" date="2015" name="Nature">
        <title>rRNA introns, odd ribosomes, and small enigmatic genomes across a large radiation of phyla.</title>
        <authorList>
            <person name="Brown C.T."/>
            <person name="Hug L.A."/>
            <person name="Thomas B.C."/>
            <person name="Sharon I."/>
            <person name="Castelle C.J."/>
            <person name="Singh A."/>
            <person name="Wilkins M.J."/>
            <person name="Williams K.H."/>
            <person name="Banfield J.F."/>
        </authorList>
    </citation>
    <scope>NUCLEOTIDE SEQUENCE [LARGE SCALE GENOMIC DNA]</scope>
</reference>
<keyword evidence="3 5" id="KW-0238">DNA-binding</keyword>
<dbReference type="GO" id="GO:0010467">
    <property type="term" value="P:gene expression"/>
    <property type="evidence" value="ECO:0007669"/>
    <property type="project" value="UniProtKB-ARBA"/>
</dbReference>
<dbReference type="GO" id="GO:0042802">
    <property type="term" value="F:identical protein binding"/>
    <property type="evidence" value="ECO:0007669"/>
    <property type="project" value="UniProtKB-ARBA"/>
</dbReference>
<dbReference type="Pfam" id="PF00216">
    <property type="entry name" value="Bac_DNA_binding"/>
    <property type="match status" value="1"/>
</dbReference>
<dbReference type="GO" id="GO:0006270">
    <property type="term" value="P:DNA replication initiation"/>
    <property type="evidence" value="ECO:0007669"/>
    <property type="project" value="UniProtKB-ARBA"/>
</dbReference>
<dbReference type="GO" id="GO:0003677">
    <property type="term" value="F:DNA binding"/>
    <property type="evidence" value="ECO:0007669"/>
    <property type="project" value="UniProtKB-KW"/>
</dbReference>
<evidence type="ECO:0000256" key="2">
    <source>
        <dbReference type="ARBA" id="ARBA00023067"/>
    </source>
</evidence>
<comment type="caution">
    <text evidence="5">The sequence shown here is derived from an EMBL/GenBank/DDBJ whole genome shotgun (WGS) entry which is preliminary data.</text>
</comment>
<name>A0A0G0V4W1_9BACT</name>
<dbReference type="EMBL" id="LCAN01000004">
    <property type="protein sequence ID" value="KKR94736.1"/>
    <property type="molecule type" value="Genomic_DNA"/>
</dbReference>